<comment type="caution">
    <text evidence="6">The sequence shown here is derived from an EMBL/GenBank/DDBJ whole genome shotgun (WGS) entry which is preliminary data.</text>
</comment>
<dbReference type="NCBIfam" id="TIGR03533">
    <property type="entry name" value="L3_gln_methyl"/>
    <property type="match status" value="1"/>
</dbReference>
<dbReference type="NCBIfam" id="TIGR00536">
    <property type="entry name" value="hemK_fam"/>
    <property type="match status" value="1"/>
</dbReference>
<keyword evidence="2 4" id="KW-0808">Transferase</keyword>
<evidence type="ECO:0000313" key="6">
    <source>
        <dbReference type="EMBL" id="TQV76559.1"/>
    </source>
</evidence>
<reference evidence="6 7" key="1">
    <citation type="submission" date="2019-06" db="EMBL/GenBank/DDBJ databases">
        <title>Draft genome of Aliikangiella marina GYP-15.</title>
        <authorList>
            <person name="Wang G."/>
        </authorList>
    </citation>
    <scope>NUCLEOTIDE SEQUENCE [LARGE SCALE GENOMIC DNA]</scope>
    <source>
        <strain evidence="6 7">GYP-15</strain>
    </source>
</reference>
<dbReference type="RefSeq" id="WP_142887919.1">
    <property type="nucleotide sequence ID" value="NZ_VIKR01000001.1"/>
</dbReference>
<evidence type="ECO:0000259" key="5">
    <source>
        <dbReference type="Pfam" id="PF05175"/>
    </source>
</evidence>
<keyword evidence="3 4" id="KW-0949">S-adenosyl-L-methionine</keyword>
<feature type="domain" description="Methyltransferase small" evidence="5">
    <location>
        <begin position="137"/>
        <end position="226"/>
    </location>
</feature>
<dbReference type="AlphaFoldDB" id="A0A545TH52"/>
<dbReference type="InterPro" id="IPR007848">
    <property type="entry name" value="Small_mtfrase_dom"/>
</dbReference>
<name>A0A545TH52_9GAMM</name>
<keyword evidence="7" id="KW-1185">Reference proteome</keyword>
<accession>A0A545TH52</accession>
<protein>
    <recommendedName>
        <fullName evidence="4">Ribosomal protein uL3 glutamine methyltransferase</fullName>
        <shortName evidence="4">uL3 MTase</shortName>
        <ecNumber evidence="4">2.1.1.298</ecNumber>
    </recommendedName>
    <alternativeName>
        <fullName evidence="4">N5-glutamine methyltransferase PrmB</fullName>
    </alternativeName>
</protein>
<dbReference type="GO" id="GO:0003676">
    <property type="term" value="F:nucleic acid binding"/>
    <property type="evidence" value="ECO:0007669"/>
    <property type="project" value="InterPro"/>
</dbReference>
<dbReference type="HAMAP" id="MF_02125">
    <property type="entry name" value="L3_methyltr_PrmB"/>
    <property type="match status" value="1"/>
</dbReference>
<proteinExistence type="inferred from homology"/>
<dbReference type="PIRSF" id="PIRSF037167">
    <property type="entry name" value="Mtase_YfcB_prd"/>
    <property type="match status" value="1"/>
</dbReference>
<dbReference type="Proteomes" id="UP000317839">
    <property type="component" value="Unassembled WGS sequence"/>
</dbReference>
<dbReference type="EMBL" id="VIKR01000001">
    <property type="protein sequence ID" value="TQV76559.1"/>
    <property type="molecule type" value="Genomic_DNA"/>
</dbReference>
<dbReference type="PANTHER" id="PTHR47806:SF1">
    <property type="entry name" value="RIBOSOMAL PROTEIN UL3 GLUTAMINE METHYLTRANSFERASE"/>
    <property type="match status" value="1"/>
</dbReference>
<evidence type="ECO:0000256" key="1">
    <source>
        <dbReference type="ARBA" id="ARBA00022603"/>
    </source>
</evidence>
<dbReference type="InterPro" id="IPR004556">
    <property type="entry name" value="HemK-like"/>
</dbReference>
<keyword evidence="1 4" id="KW-0489">Methyltransferase</keyword>
<dbReference type="GO" id="GO:0036009">
    <property type="term" value="F:protein-glutamine N-methyltransferase activity"/>
    <property type="evidence" value="ECO:0007669"/>
    <property type="project" value="UniProtKB-UniRule"/>
</dbReference>
<dbReference type="InterPro" id="IPR002052">
    <property type="entry name" value="DNA_methylase_N6_adenine_CS"/>
</dbReference>
<dbReference type="GO" id="GO:0032259">
    <property type="term" value="P:methylation"/>
    <property type="evidence" value="ECO:0007669"/>
    <property type="project" value="UniProtKB-KW"/>
</dbReference>
<dbReference type="PROSITE" id="PS00092">
    <property type="entry name" value="N6_MTASE"/>
    <property type="match status" value="1"/>
</dbReference>
<dbReference type="PANTHER" id="PTHR47806">
    <property type="entry name" value="50S RIBOSOMAL PROTEIN L3 GLUTAMINE METHYLTRANSFERASE"/>
    <property type="match status" value="1"/>
</dbReference>
<sequence length="305" mass="34320">MSFTLSNESVNNAVDDLKTIQDFIRWSYSCFCQSEIYYGHGTDNPWDEAVNLVLQTFDLPGDTPDAILLSRLTREEKRVIAERVAKRINDKVPVAYLTNRAVFCGSEYYVDERVLVPRSPIGELIENQFQPWIDADSVDNILDLCTGSGCIAIACAQHFPHAMVVAGDISADCIDVANINRQRLAQDNVEFYESDLFENIPQIQYNIIVSNPPYVDQEDFDEIPEEYLAEPKLGLVSGVDGLDLTRQLLEQANDYLAENGILIIEVGNSAMALEAAFPHTEFLWLEFERGGHGVFLLTKEQLKSL</sequence>
<evidence type="ECO:0000256" key="3">
    <source>
        <dbReference type="ARBA" id="ARBA00022691"/>
    </source>
</evidence>
<dbReference type="GO" id="GO:0005840">
    <property type="term" value="C:ribosome"/>
    <property type="evidence" value="ECO:0007669"/>
    <property type="project" value="UniProtKB-KW"/>
</dbReference>
<dbReference type="InterPro" id="IPR017127">
    <property type="entry name" value="Ribosome_uL3_MTase"/>
</dbReference>
<dbReference type="OrthoDB" id="9800643at2"/>
<comment type="function">
    <text evidence="4">Methylates ribosomal protein uL3 on a specific glutamine residue.</text>
</comment>
<comment type="catalytic activity">
    <reaction evidence="4">
        <text>L-glutaminyl-[ribosomal protein uL3] + S-adenosyl-L-methionine = N(5)-methyl-L-glutaminyl-[ribosomal protein uL3] + S-adenosyl-L-homocysteine + H(+)</text>
        <dbReference type="Rhea" id="RHEA:45020"/>
        <dbReference type="Rhea" id="RHEA-COMP:11063"/>
        <dbReference type="Rhea" id="RHEA-COMP:11064"/>
        <dbReference type="ChEBI" id="CHEBI:15378"/>
        <dbReference type="ChEBI" id="CHEBI:30011"/>
        <dbReference type="ChEBI" id="CHEBI:57856"/>
        <dbReference type="ChEBI" id="CHEBI:59789"/>
        <dbReference type="ChEBI" id="CHEBI:61891"/>
        <dbReference type="EC" id="2.1.1.298"/>
    </reaction>
</comment>
<dbReference type="InterPro" id="IPR029063">
    <property type="entry name" value="SAM-dependent_MTases_sf"/>
</dbReference>
<dbReference type="CDD" id="cd02440">
    <property type="entry name" value="AdoMet_MTases"/>
    <property type="match status" value="1"/>
</dbReference>
<comment type="similarity">
    <text evidence="4">Belongs to the protein N5-glutamine methyltransferase family. PrmB subfamily.</text>
</comment>
<dbReference type="GO" id="GO:0005829">
    <property type="term" value="C:cytosol"/>
    <property type="evidence" value="ECO:0007669"/>
    <property type="project" value="TreeGrafter"/>
</dbReference>
<keyword evidence="6" id="KW-0687">Ribonucleoprotein</keyword>
<dbReference type="SUPFAM" id="SSF53335">
    <property type="entry name" value="S-adenosyl-L-methionine-dependent methyltransferases"/>
    <property type="match status" value="1"/>
</dbReference>
<evidence type="ECO:0000256" key="2">
    <source>
        <dbReference type="ARBA" id="ARBA00022679"/>
    </source>
</evidence>
<dbReference type="Pfam" id="PF05175">
    <property type="entry name" value="MTS"/>
    <property type="match status" value="1"/>
</dbReference>
<evidence type="ECO:0000256" key="4">
    <source>
        <dbReference type="HAMAP-Rule" id="MF_02125"/>
    </source>
</evidence>
<gene>
    <name evidence="4 6" type="primary">prmB</name>
    <name evidence="6" type="ORF">FLL45_00940</name>
</gene>
<evidence type="ECO:0000313" key="7">
    <source>
        <dbReference type="Proteomes" id="UP000317839"/>
    </source>
</evidence>
<dbReference type="Gene3D" id="3.40.50.150">
    <property type="entry name" value="Vaccinia Virus protein VP39"/>
    <property type="match status" value="1"/>
</dbReference>
<keyword evidence="6" id="KW-0689">Ribosomal protein</keyword>
<dbReference type="EC" id="2.1.1.298" evidence="4"/>
<organism evidence="6 7">
    <name type="scientific">Aliikangiella marina</name>
    <dbReference type="NCBI Taxonomy" id="1712262"/>
    <lineage>
        <taxon>Bacteria</taxon>
        <taxon>Pseudomonadati</taxon>
        <taxon>Pseudomonadota</taxon>
        <taxon>Gammaproteobacteria</taxon>
        <taxon>Oceanospirillales</taxon>
        <taxon>Pleioneaceae</taxon>
        <taxon>Aliikangiella</taxon>
    </lineage>
</organism>